<comment type="caution">
    <text evidence="5">The sequence shown here is derived from an EMBL/GenBank/DDBJ whole genome shotgun (WGS) entry which is preliminary data.</text>
</comment>
<dbReference type="Pfam" id="PF03151">
    <property type="entry name" value="TPT"/>
    <property type="match status" value="1"/>
</dbReference>
<keyword evidence="6" id="KW-1185">Reference proteome</keyword>
<evidence type="ECO:0000256" key="1">
    <source>
        <dbReference type="ARBA" id="ARBA00004141"/>
    </source>
</evidence>
<evidence type="ECO:0000313" key="6">
    <source>
        <dbReference type="Proteomes" id="UP000747110"/>
    </source>
</evidence>
<reference evidence="5" key="1">
    <citation type="journal article" date="2021" name="Proc. Natl. Acad. Sci. U.S.A.">
        <title>Three genomes in the algal genus Volvox reveal the fate of a haploid sex-determining region after a transition to homothallism.</title>
        <authorList>
            <person name="Yamamoto K."/>
            <person name="Hamaji T."/>
            <person name="Kawai-Toyooka H."/>
            <person name="Matsuzaki R."/>
            <person name="Takahashi F."/>
            <person name="Nishimura Y."/>
            <person name="Kawachi M."/>
            <person name="Noguchi H."/>
            <person name="Minakuchi Y."/>
            <person name="Umen J.G."/>
            <person name="Toyoda A."/>
            <person name="Nozaki H."/>
        </authorList>
    </citation>
    <scope>NUCLEOTIDE SEQUENCE</scope>
    <source>
        <strain evidence="5">NIES-3786</strain>
    </source>
</reference>
<dbReference type="EMBL" id="BNCP01000051">
    <property type="protein sequence ID" value="GIL89559.1"/>
    <property type="molecule type" value="Genomic_DNA"/>
</dbReference>
<dbReference type="OrthoDB" id="417037at2759"/>
<accession>A0A8J4DBR3</accession>
<dbReference type="GO" id="GO:0016020">
    <property type="term" value="C:membrane"/>
    <property type="evidence" value="ECO:0007669"/>
    <property type="project" value="UniProtKB-SubCell"/>
</dbReference>
<protein>
    <submittedName>
        <fullName evidence="5">Uncharacterized protein</fullName>
    </submittedName>
</protein>
<dbReference type="PANTHER" id="PTHR11132">
    <property type="entry name" value="SOLUTE CARRIER FAMILY 35"/>
    <property type="match status" value="1"/>
</dbReference>
<sequence>MTEKERATDDEKAKLLDGMKDVEVARHQHEATKQLYFGGFGLTTLVIVYYAACSSTMLVINKVAIHHFPCPISLLCLQLFFSAIAVSIGHYAGVVSAEAIDFEKLKKFVWVVVGFLGTIFANIKVLQHANVETFITFRSTTPLILSLCDYLFLGRAFPTMRSWISLLVLVAGSIGYVLVDSGFKIDAYYWLMLWFAFFTFDTVYVKHMCETVKMSNWCRVYYTNAIALGPLLLALPMVGEQDRLSAVSWTPTVLIPVLLSCFMGICMSHSAYLLRDTVSATLFTIVGILCKIITVVINVLIWDKHATPAGIGFLLVCVFAGTFYEQAPKRPS</sequence>
<evidence type="ECO:0000256" key="3">
    <source>
        <dbReference type="ARBA" id="ARBA00022989"/>
    </source>
</evidence>
<dbReference type="InterPro" id="IPR050186">
    <property type="entry name" value="TPT_transporter"/>
</dbReference>
<proteinExistence type="predicted"/>
<keyword evidence="2" id="KW-0812">Transmembrane</keyword>
<gene>
    <name evidence="5" type="ORF">Vretifemale_17386</name>
</gene>
<keyword evidence="3" id="KW-1133">Transmembrane helix</keyword>
<evidence type="ECO:0000256" key="2">
    <source>
        <dbReference type="ARBA" id="ARBA00022692"/>
    </source>
</evidence>
<evidence type="ECO:0000256" key="4">
    <source>
        <dbReference type="ARBA" id="ARBA00023136"/>
    </source>
</evidence>
<keyword evidence="4" id="KW-0472">Membrane</keyword>
<evidence type="ECO:0000313" key="5">
    <source>
        <dbReference type="EMBL" id="GIL89559.1"/>
    </source>
</evidence>
<organism evidence="5 6">
    <name type="scientific">Volvox reticuliferus</name>
    <dbReference type="NCBI Taxonomy" id="1737510"/>
    <lineage>
        <taxon>Eukaryota</taxon>
        <taxon>Viridiplantae</taxon>
        <taxon>Chlorophyta</taxon>
        <taxon>core chlorophytes</taxon>
        <taxon>Chlorophyceae</taxon>
        <taxon>CS clade</taxon>
        <taxon>Chlamydomonadales</taxon>
        <taxon>Volvocaceae</taxon>
        <taxon>Volvox</taxon>
    </lineage>
</organism>
<comment type="subcellular location">
    <subcellularLocation>
        <location evidence="1">Membrane</location>
        <topology evidence="1">Multi-pass membrane protein</topology>
    </subcellularLocation>
</comment>
<dbReference type="InterPro" id="IPR004853">
    <property type="entry name" value="Sugar_P_trans_dom"/>
</dbReference>
<dbReference type="AlphaFoldDB" id="A0A8J4DBR3"/>
<name>A0A8J4DBR3_9CHLO</name>
<dbReference type="Proteomes" id="UP000747110">
    <property type="component" value="Unassembled WGS sequence"/>
</dbReference>